<feature type="region of interest" description="Disordered" evidence="1">
    <location>
        <begin position="138"/>
        <end position="158"/>
    </location>
</feature>
<dbReference type="GeneID" id="28970414"/>
<organism evidence="2">
    <name type="scientific">Kwoniella dejecticola CBS 10117</name>
    <dbReference type="NCBI Taxonomy" id="1296121"/>
    <lineage>
        <taxon>Eukaryota</taxon>
        <taxon>Fungi</taxon>
        <taxon>Dikarya</taxon>
        <taxon>Basidiomycota</taxon>
        <taxon>Agaricomycotina</taxon>
        <taxon>Tremellomycetes</taxon>
        <taxon>Tremellales</taxon>
        <taxon>Cryptococcaceae</taxon>
        <taxon>Kwoniella</taxon>
    </lineage>
</organism>
<dbReference type="AlphaFoldDB" id="A0A1A5ZZB9"/>
<dbReference type="VEuPathDB" id="FungiDB:I303_06715"/>
<sequence>MADNEDLTSSSIGVATPFDLATSTGSTNQSTPNNGVIVCKMGFSVSYWKNANTESKYEYGINRIWPKFKITSIEPPDSGYHLKNKAQDTTSDIDEGNIEFAADVLTETIFEVQRKKVEYETGPEGWCPMVFLRDSKVQGEGEGAGETSTSRDGALSHESGRYKFSVRGDTSDIMSHCQPTTNDRSQIIQPAVFSFKRVDN</sequence>
<reference evidence="3" key="3">
    <citation type="submission" date="2024-02" db="EMBL/GenBank/DDBJ databases">
        <title>Comparative genomics of Cryptococcus and Kwoniella reveals pathogenesis evolution and contrasting modes of karyotype evolution via chromosome fusion or intercentromeric recombination.</title>
        <authorList>
            <person name="Coelho M.A."/>
            <person name="David-Palma M."/>
            <person name="Shea T."/>
            <person name="Bowers K."/>
            <person name="McGinley-Smith S."/>
            <person name="Mohammad A.W."/>
            <person name="Gnirke A."/>
            <person name="Yurkov A.M."/>
            <person name="Nowrousian M."/>
            <person name="Sun S."/>
            <person name="Cuomo C.A."/>
            <person name="Heitman J."/>
        </authorList>
    </citation>
    <scope>NUCLEOTIDE SEQUENCE</scope>
    <source>
        <strain evidence="3">CBS 10117</strain>
    </source>
</reference>
<evidence type="ECO:0000256" key="1">
    <source>
        <dbReference type="SAM" id="MobiDB-lite"/>
    </source>
</evidence>
<evidence type="ECO:0000313" key="2">
    <source>
        <dbReference type="EMBL" id="OBR83156.1"/>
    </source>
</evidence>
<keyword evidence="4" id="KW-1185">Reference proteome</keyword>
<evidence type="ECO:0000313" key="4">
    <source>
        <dbReference type="Proteomes" id="UP000078595"/>
    </source>
</evidence>
<gene>
    <name evidence="2" type="ORF">I303_06715</name>
    <name evidence="3" type="ORF">I303_107311</name>
</gene>
<dbReference type="KEGG" id="kdj:28970414"/>
<dbReference type="RefSeq" id="XP_018260998.1">
    <property type="nucleotide sequence ID" value="XM_018409995.1"/>
</dbReference>
<reference evidence="2" key="1">
    <citation type="submission" date="2013-07" db="EMBL/GenBank/DDBJ databases">
        <title>The Genome Sequence of Cryptococcus dejecticola CBS10117.</title>
        <authorList>
            <consortium name="The Broad Institute Genome Sequencing Platform"/>
            <person name="Cuomo C."/>
            <person name="Litvintseva A."/>
            <person name="Chen Y."/>
            <person name="Heitman J."/>
            <person name="Sun S."/>
            <person name="Springer D."/>
            <person name="Dromer F."/>
            <person name="Young S.K."/>
            <person name="Zeng Q."/>
            <person name="Gargeya S."/>
            <person name="Fitzgerald M."/>
            <person name="Abouelleil A."/>
            <person name="Alvarado L."/>
            <person name="Berlin A.M."/>
            <person name="Chapman S.B."/>
            <person name="Dewar J."/>
            <person name="Goldberg J."/>
            <person name="Griggs A."/>
            <person name="Gujja S."/>
            <person name="Hansen M."/>
            <person name="Howarth C."/>
            <person name="Imamovic A."/>
            <person name="Larimer J."/>
            <person name="McCowan C."/>
            <person name="Murphy C."/>
            <person name="Pearson M."/>
            <person name="Priest M."/>
            <person name="Roberts A."/>
            <person name="Saif S."/>
            <person name="Shea T."/>
            <person name="Sykes S."/>
            <person name="Wortman J."/>
            <person name="Nusbaum C."/>
            <person name="Birren B."/>
        </authorList>
    </citation>
    <scope>NUCLEOTIDE SEQUENCE [LARGE SCALE GENOMIC DNA]</scope>
    <source>
        <strain evidence="2">CBS 10117</strain>
    </source>
</reference>
<evidence type="ECO:0000313" key="3">
    <source>
        <dbReference type="EMBL" id="WWC64700.1"/>
    </source>
</evidence>
<accession>A0A1A5ZZB9</accession>
<dbReference type="EMBL" id="KI894034">
    <property type="protein sequence ID" value="OBR83156.1"/>
    <property type="molecule type" value="Genomic_DNA"/>
</dbReference>
<reference evidence="3" key="2">
    <citation type="submission" date="2013-07" db="EMBL/GenBank/DDBJ databases">
        <authorList>
            <consortium name="The Broad Institute Genome Sequencing Platform"/>
            <person name="Cuomo C."/>
            <person name="Litvintseva A."/>
            <person name="Chen Y."/>
            <person name="Heitman J."/>
            <person name="Sun S."/>
            <person name="Springer D."/>
            <person name="Dromer F."/>
            <person name="Young S.K."/>
            <person name="Zeng Q."/>
            <person name="Gargeya S."/>
            <person name="Fitzgerald M."/>
            <person name="Abouelleil A."/>
            <person name="Alvarado L."/>
            <person name="Berlin A.M."/>
            <person name="Chapman S.B."/>
            <person name="Dewar J."/>
            <person name="Goldberg J."/>
            <person name="Griggs A."/>
            <person name="Gujja S."/>
            <person name="Hansen M."/>
            <person name="Howarth C."/>
            <person name="Imamovic A."/>
            <person name="Larimer J."/>
            <person name="McCowan C."/>
            <person name="Murphy C."/>
            <person name="Pearson M."/>
            <person name="Priest M."/>
            <person name="Roberts A."/>
            <person name="Saif S."/>
            <person name="Shea T."/>
            <person name="Sykes S."/>
            <person name="Wortman J."/>
            <person name="Nusbaum C."/>
            <person name="Birren B."/>
        </authorList>
    </citation>
    <scope>NUCLEOTIDE SEQUENCE</scope>
    <source>
        <strain evidence="3">CBS 10117</strain>
    </source>
</reference>
<dbReference type="Proteomes" id="UP000078595">
    <property type="component" value="Chromosome 9"/>
</dbReference>
<dbReference type="EMBL" id="CP144538">
    <property type="protein sequence ID" value="WWC64700.1"/>
    <property type="molecule type" value="Genomic_DNA"/>
</dbReference>
<name>A0A1A5ZZB9_9TREE</name>
<protein>
    <submittedName>
        <fullName evidence="2">Uncharacterized protein</fullName>
    </submittedName>
</protein>
<proteinExistence type="predicted"/>